<dbReference type="FunFam" id="3.40.50.720:FF:000085">
    <property type="entry name" value="Dihydroflavonol reductase"/>
    <property type="match status" value="1"/>
</dbReference>
<dbReference type="GO" id="GO:0016616">
    <property type="term" value="F:oxidoreductase activity, acting on the CH-OH group of donors, NAD or NADP as acceptor"/>
    <property type="evidence" value="ECO:0007669"/>
    <property type="project" value="InterPro"/>
</dbReference>
<evidence type="ECO:0000256" key="4">
    <source>
        <dbReference type="RuleBase" id="RU004475"/>
    </source>
</evidence>
<dbReference type="PANTHER" id="PTHR10366">
    <property type="entry name" value="NAD DEPENDENT EPIMERASE/DEHYDRATASE"/>
    <property type="match status" value="1"/>
</dbReference>
<dbReference type="Gene3D" id="3.40.50.720">
    <property type="entry name" value="NAD(P)-binding Rossmann-like Domain"/>
    <property type="match status" value="1"/>
</dbReference>
<proteinExistence type="inferred from homology"/>
<keyword evidence="6" id="KW-1185">Reference proteome</keyword>
<gene>
    <name evidence="7" type="primary">LOC110414673</name>
</gene>
<dbReference type="OrthoDB" id="2735536at2759"/>
<feature type="domain" description="3-beta hydroxysteroid dehydrogenase/isomerase" evidence="5">
    <location>
        <begin position="10"/>
        <end position="260"/>
    </location>
</feature>
<evidence type="ECO:0000256" key="2">
    <source>
        <dbReference type="ARBA" id="ARBA00023002"/>
    </source>
</evidence>
<sequence length="343" mass="37891">MSGTGKVVCVTGASGYIASWLVKFLLQRGYTVKATVRDPSDPKKTEHLLALDGAKERLHLFKAELLDKGAFDSVVDGCEGVFHTASPFYLNVKDPQQPYLACLLKHVANGRRNKLAEMIDPAVKGTLNVLRSCAKVPSIKRVVITSSIVAVIFNGRPLGPDVIVDETWFSDPSFCEKSKLWYMLSKTLAEEAAWKYAKENGIDMVTVNPGLVIGPLLQPTINTSVEPILKLINGAETFPNTSYRLIDVRDVANTHILAYENSSACGRYLLVERVMHCSKIVQTLRELYPALRLPERCADEKLGVPVFQVSNDRAKSLGVNFTPMEVSIKDTVQSLKEKNFFSG</sequence>
<name>A0A6J1A4C2_9ROSI</name>
<dbReference type="RefSeq" id="XP_021281690.1">
    <property type="nucleotide sequence ID" value="XM_021426015.1"/>
</dbReference>
<evidence type="ECO:0000259" key="5">
    <source>
        <dbReference type="Pfam" id="PF01073"/>
    </source>
</evidence>
<dbReference type="SUPFAM" id="SSF51735">
    <property type="entry name" value="NAD(P)-binding Rossmann-fold domains"/>
    <property type="match status" value="1"/>
</dbReference>
<evidence type="ECO:0000256" key="1">
    <source>
        <dbReference type="ARBA" id="ARBA00022857"/>
    </source>
</evidence>
<organism evidence="6 7">
    <name type="scientific">Herrania umbratica</name>
    <dbReference type="NCBI Taxonomy" id="108875"/>
    <lineage>
        <taxon>Eukaryota</taxon>
        <taxon>Viridiplantae</taxon>
        <taxon>Streptophyta</taxon>
        <taxon>Embryophyta</taxon>
        <taxon>Tracheophyta</taxon>
        <taxon>Spermatophyta</taxon>
        <taxon>Magnoliopsida</taxon>
        <taxon>eudicotyledons</taxon>
        <taxon>Gunneridae</taxon>
        <taxon>Pentapetalae</taxon>
        <taxon>rosids</taxon>
        <taxon>malvids</taxon>
        <taxon>Malvales</taxon>
        <taxon>Malvaceae</taxon>
        <taxon>Byttnerioideae</taxon>
        <taxon>Herrania</taxon>
    </lineage>
</organism>
<dbReference type="InterPro" id="IPR002225">
    <property type="entry name" value="3Beta_OHSteriod_DH/Estase"/>
</dbReference>
<comment type="similarity">
    <text evidence="3">Belongs to the NAD(P)-dependent epimerase/dehydratase family. Dihydroflavonol-4-reductase subfamily.</text>
</comment>
<dbReference type="AlphaFoldDB" id="A0A6J1A4C2"/>
<keyword evidence="2 4" id="KW-0560">Oxidoreductase</keyword>
<dbReference type="CDD" id="cd08958">
    <property type="entry name" value="FR_SDR_e"/>
    <property type="match status" value="1"/>
</dbReference>
<evidence type="ECO:0000313" key="7">
    <source>
        <dbReference type="RefSeq" id="XP_021281690.1"/>
    </source>
</evidence>
<dbReference type="PANTHER" id="PTHR10366:SF842">
    <property type="entry name" value="CINNAMOYL-COA REDUCTASE 1-LIKE"/>
    <property type="match status" value="1"/>
</dbReference>
<comment type="similarity">
    <text evidence="4">Belongs to the 3-beta-HSD family.</text>
</comment>
<dbReference type="InterPro" id="IPR036291">
    <property type="entry name" value="NAD(P)-bd_dom_sf"/>
</dbReference>
<reference evidence="7" key="1">
    <citation type="submission" date="2025-08" db="UniProtKB">
        <authorList>
            <consortium name="RefSeq"/>
        </authorList>
    </citation>
    <scope>IDENTIFICATION</scope>
    <source>
        <tissue evidence="7">Leaf</tissue>
    </source>
</reference>
<protein>
    <submittedName>
        <fullName evidence="7">Cinnamoyl-CoA reductase 1-like isoform X1</fullName>
    </submittedName>
</protein>
<dbReference type="GeneID" id="110414673"/>
<keyword evidence="1" id="KW-0521">NADP</keyword>
<dbReference type="GO" id="GO:0006694">
    <property type="term" value="P:steroid biosynthetic process"/>
    <property type="evidence" value="ECO:0007669"/>
    <property type="project" value="InterPro"/>
</dbReference>
<accession>A0A6J1A4C2</accession>
<evidence type="ECO:0000256" key="3">
    <source>
        <dbReference type="ARBA" id="ARBA00023445"/>
    </source>
</evidence>
<evidence type="ECO:0000313" key="6">
    <source>
        <dbReference type="Proteomes" id="UP000504621"/>
    </source>
</evidence>
<dbReference type="InterPro" id="IPR050425">
    <property type="entry name" value="NAD(P)_dehydrat-like"/>
</dbReference>
<dbReference type="Proteomes" id="UP000504621">
    <property type="component" value="Unplaced"/>
</dbReference>
<dbReference type="Pfam" id="PF01073">
    <property type="entry name" value="3Beta_HSD"/>
    <property type="match status" value="1"/>
</dbReference>